<evidence type="ECO:0000313" key="7">
    <source>
        <dbReference type="EMBL" id="TPD62040.1"/>
    </source>
</evidence>
<evidence type="ECO:0000256" key="6">
    <source>
        <dbReference type="NCBIfam" id="TIGR00152"/>
    </source>
</evidence>
<keyword evidence="5 7" id="KW-0418">Kinase</keyword>
<comment type="caution">
    <text evidence="7">The sequence shown here is derived from an EMBL/GenBank/DDBJ whole genome shotgun (WGS) entry which is preliminary data.</text>
</comment>
<evidence type="ECO:0000256" key="4">
    <source>
        <dbReference type="ARBA" id="ARBA00022993"/>
    </source>
</evidence>
<dbReference type="PROSITE" id="PS51219">
    <property type="entry name" value="DPCK"/>
    <property type="match status" value="1"/>
</dbReference>
<dbReference type="PANTHER" id="PTHR10695:SF46">
    <property type="entry name" value="BIFUNCTIONAL COENZYME A SYNTHASE-RELATED"/>
    <property type="match status" value="1"/>
</dbReference>
<dbReference type="CDD" id="cd02022">
    <property type="entry name" value="DPCK"/>
    <property type="match status" value="1"/>
</dbReference>
<dbReference type="GO" id="GO:0005524">
    <property type="term" value="F:ATP binding"/>
    <property type="evidence" value="ECO:0007669"/>
    <property type="project" value="UniProtKB-UniRule"/>
</dbReference>
<evidence type="ECO:0000256" key="2">
    <source>
        <dbReference type="ARBA" id="ARBA00022741"/>
    </source>
</evidence>
<keyword evidence="3 5" id="KW-0067">ATP-binding</keyword>
<dbReference type="NCBIfam" id="TIGR00152">
    <property type="entry name" value="dephospho-CoA kinase"/>
    <property type="match status" value="1"/>
</dbReference>
<evidence type="ECO:0000256" key="1">
    <source>
        <dbReference type="ARBA" id="ARBA00009018"/>
    </source>
</evidence>
<keyword evidence="8" id="KW-1185">Reference proteome</keyword>
<comment type="similarity">
    <text evidence="1 5">Belongs to the CoaE family.</text>
</comment>
<evidence type="ECO:0000256" key="5">
    <source>
        <dbReference type="HAMAP-Rule" id="MF_00376"/>
    </source>
</evidence>
<accession>A0A501PNH2</accession>
<dbReference type="InterPro" id="IPR027417">
    <property type="entry name" value="P-loop_NTPase"/>
</dbReference>
<evidence type="ECO:0000313" key="8">
    <source>
        <dbReference type="Proteomes" id="UP000319148"/>
    </source>
</evidence>
<dbReference type="SUPFAM" id="SSF52540">
    <property type="entry name" value="P-loop containing nucleoside triphosphate hydrolases"/>
    <property type="match status" value="1"/>
</dbReference>
<keyword evidence="2 5" id="KW-0547">Nucleotide-binding</keyword>
<dbReference type="OrthoDB" id="9812943at2"/>
<dbReference type="InterPro" id="IPR001977">
    <property type="entry name" value="Depp_CoAkinase"/>
</dbReference>
<dbReference type="PANTHER" id="PTHR10695">
    <property type="entry name" value="DEPHOSPHO-COA KINASE-RELATED"/>
    <property type="match status" value="1"/>
</dbReference>
<dbReference type="GO" id="GO:0005737">
    <property type="term" value="C:cytoplasm"/>
    <property type="evidence" value="ECO:0007669"/>
    <property type="project" value="UniProtKB-SubCell"/>
</dbReference>
<evidence type="ECO:0000256" key="3">
    <source>
        <dbReference type="ARBA" id="ARBA00022840"/>
    </source>
</evidence>
<dbReference type="EC" id="2.7.1.24" evidence="5 6"/>
<gene>
    <name evidence="5" type="primary">coaE</name>
    <name evidence="7" type="ORF">FIV46_04190</name>
</gene>
<comment type="function">
    <text evidence="5">Catalyzes the phosphorylation of the 3'-hydroxyl group of dephosphocoenzyme A to form coenzyme A.</text>
</comment>
<protein>
    <recommendedName>
        <fullName evidence="5 6">Dephospho-CoA kinase</fullName>
        <ecNumber evidence="5 6">2.7.1.24</ecNumber>
    </recommendedName>
    <alternativeName>
        <fullName evidence="5">Dephosphocoenzyme A kinase</fullName>
    </alternativeName>
</protein>
<comment type="pathway">
    <text evidence="5">Cofactor biosynthesis; coenzyme A biosynthesis; CoA from (R)-pantothenate: step 5/5.</text>
</comment>
<comment type="catalytic activity">
    <reaction evidence="5">
        <text>3'-dephospho-CoA + ATP = ADP + CoA + H(+)</text>
        <dbReference type="Rhea" id="RHEA:18245"/>
        <dbReference type="ChEBI" id="CHEBI:15378"/>
        <dbReference type="ChEBI" id="CHEBI:30616"/>
        <dbReference type="ChEBI" id="CHEBI:57287"/>
        <dbReference type="ChEBI" id="CHEBI:57328"/>
        <dbReference type="ChEBI" id="CHEBI:456216"/>
        <dbReference type="EC" id="2.7.1.24"/>
    </reaction>
</comment>
<dbReference type="GO" id="GO:0015937">
    <property type="term" value="P:coenzyme A biosynthetic process"/>
    <property type="evidence" value="ECO:0007669"/>
    <property type="project" value="UniProtKB-UniRule"/>
</dbReference>
<organism evidence="7 8">
    <name type="scientific">Emcibacter nanhaiensis</name>
    <dbReference type="NCBI Taxonomy" id="1505037"/>
    <lineage>
        <taxon>Bacteria</taxon>
        <taxon>Pseudomonadati</taxon>
        <taxon>Pseudomonadota</taxon>
        <taxon>Alphaproteobacteria</taxon>
        <taxon>Emcibacterales</taxon>
        <taxon>Emcibacteraceae</taxon>
        <taxon>Emcibacter</taxon>
    </lineage>
</organism>
<dbReference type="UniPathway" id="UPA00241">
    <property type="reaction ID" value="UER00356"/>
</dbReference>
<dbReference type="Gene3D" id="3.40.50.300">
    <property type="entry name" value="P-loop containing nucleotide triphosphate hydrolases"/>
    <property type="match status" value="1"/>
</dbReference>
<keyword evidence="5 7" id="KW-0808">Transferase</keyword>
<reference evidence="8" key="1">
    <citation type="submission" date="2019-06" db="EMBL/GenBank/DDBJ databases">
        <title>The complete genome of Emcibacter congregatus ZYLT.</title>
        <authorList>
            <person name="Zhao Z."/>
        </authorList>
    </citation>
    <scope>NUCLEOTIDE SEQUENCE [LARGE SCALE GENOMIC DNA]</scope>
    <source>
        <strain evidence="8">MCCC 1A06723</strain>
    </source>
</reference>
<dbReference type="EMBL" id="VFIY01000005">
    <property type="protein sequence ID" value="TPD62040.1"/>
    <property type="molecule type" value="Genomic_DNA"/>
</dbReference>
<dbReference type="Proteomes" id="UP000319148">
    <property type="component" value="Unassembled WGS sequence"/>
</dbReference>
<name>A0A501PNH2_9PROT</name>
<keyword evidence="5" id="KW-0963">Cytoplasm</keyword>
<dbReference type="HAMAP" id="MF_00376">
    <property type="entry name" value="Dephospho_CoA_kinase"/>
    <property type="match status" value="1"/>
</dbReference>
<comment type="subcellular location">
    <subcellularLocation>
        <location evidence="5">Cytoplasm</location>
    </subcellularLocation>
</comment>
<dbReference type="GO" id="GO:0004140">
    <property type="term" value="F:dephospho-CoA kinase activity"/>
    <property type="evidence" value="ECO:0007669"/>
    <property type="project" value="UniProtKB-UniRule"/>
</dbReference>
<proteinExistence type="inferred from homology"/>
<feature type="binding site" evidence="5">
    <location>
        <begin position="11"/>
        <end position="16"/>
    </location>
    <ligand>
        <name>ATP</name>
        <dbReference type="ChEBI" id="CHEBI:30616"/>
    </ligand>
</feature>
<keyword evidence="4 5" id="KW-0173">Coenzyme A biosynthesis</keyword>
<dbReference type="AlphaFoldDB" id="A0A501PNH2"/>
<dbReference type="Pfam" id="PF01121">
    <property type="entry name" value="CoaE"/>
    <property type="match status" value="1"/>
</dbReference>
<sequence length="199" mass="22110">MIIVGLTGSIGMGKSETARMFRAAGIPVFDSDAEVHRLMGPGGKAVPLVEQEFPGVAGEQGIDRKELGRRVFGDDAALKKLESILHPMIARERNLFVRHMRLQGHRIVVVDVPLLFETGGDRAVDYTVVVSAPALIQKSRVMARPGMTEERLRAILEKQMPDVEKRRRADFVVQSGLGKRHARNQVNRIIRILEEEANA</sequence>